<reference evidence="1 2" key="1">
    <citation type="submission" date="2018-06" db="EMBL/GenBank/DDBJ databases">
        <title>Genomic Encyclopedia of Type Strains, Phase IV (KMG-IV): sequencing the most valuable type-strain genomes for metagenomic binning, comparative biology and taxonomic classification.</title>
        <authorList>
            <person name="Goeker M."/>
        </authorList>
    </citation>
    <scope>NUCLEOTIDE SEQUENCE [LARGE SCALE GENOMIC DNA]</scope>
    <source>
        <strain evidence="1 2">DSM 25532</strain>
    </source>
</reference>
<evidence type="ECO:0000313" key="1">
    <source>
        <dbReference type="EMBL" id="RBP36096.1"/>
    </source>
</evidence>
<proteinExistence type="predicted"/>
<dbReference type="AlphaFoldDB" id="A0A366H2S9"/>
<keyword evidence="2" id="KW-1185">Reference proteome</keyword>
<gene>
    <name evidence="1" type="ORF">DES53_11845</name>
</gene>
<evidence type="ECO:0000313" key="2">
    <source>
        <dbReference type="Proteomes" id="UP000253426"/>
    </source>
</evidence>
<accession>A0A366H2S9</accession>
<comment type="caution">
    <text evidence="1">The sequence shown here is derived from an EMBL/GenBank/DDBJ whole genome shotgun (WGS) entry which is preliminary data.</text>
</comment>
<sequence>MARPSNTVETLSMTITVTPQMKQYLEDLVVKGLYGSSPAEIVRNMVQKCVREHIAEKDIKEREWRLNGEGKLELVRD</sequence>
<dbReference type="Proteomes" id="UP000253426">
    <property type="component" value="Unassembled WGS sequence"/>
</dbReference>
<dbReference type="RefSeq" id="WP_113962045.1">
    <property type="nucleotide sequence ID" value="NZ_QNRR01000018.1"/>
</dbReference>
<name>A0A366H2S9_9BACT</name>
<protein>
    <submittedName>
        <fullName evidence="1">Uncharacterized protein</fullName>
    </submittedName>
</protein>
<dbReference type="OrthoDB" id="196148at2"/>
<dbReference type="EMBL" id="QNRR01000018">
    <property type="protein sequence ID" value="RBP36096.1"/>
    <property type="molecule type" value="Genomic_DNA"/>
</dbReference>
<organism evidence="1 2">
    <name type="scientific">Roseimicrobium gellanilyticum</name>
    <dbReference type="NCBI Taxonomy" id="748857"/>
    <lineage>
        <taxon>Bacteria</taxon>
        <taxon>Pseudomonadati</taxon>
        <taxon>Verrucomicrobiota</taxon>
        <taxon>Verrucomicrobiia</taxon>
        <taxon>Verrucomicrobiales</taxon>
        <taxon>Verrucomicrobiaceae</taxon>
        <taxon>Roseimicrobium</taxon>
    </lineage>
</organism>